<protein>
    <submittedName>
        <fullName evidence="1">Uncharacterized protein</fullName>
    </submittedName>
</protein>
<comment type="caution">
    <text evidence="1">The sequence shown here is derived from an EMBL/GenBank/DDBJ whole genome shotgun (WGS) entry which is preliminary data.</text>
</comment>
<evidence type="ECO:0000313" key="1">
    <source>
        <dbReference type="EMBL" id="KAJ3810898.1"/>
    </source>
</evidence>
<dbReference type="EMBL" id="MU795081">
    <property type="protein sequence ID" value="KAJ3810898.1"/>
    <property type="molecule type" value="Genomic_DNA"/>
</dbReference>
<sequence length="659" mass="74437">MYLEICSKEGFCLEQRQCWLESQIFPRDISTTFDSFGMLKSAIANARLNDKDLDEAIMHYEANVASRKHEEAFEDQYDHYPILKEIIRSLRQRMGHLPVRFVVSGTIIPEEHFQLSVGEWDDFRWCSDTGSFDDPEEHRRYVSKFMPTEFASSVTGQTLLDRMWQWLRGRHRYTASFLAVLLHNSFRSPHTLLGHYIEWITEYIPHNNHEYSGEEEARYNGWYAPLGSRGLGLWSLSTVTVEMHCAATSFLSTSNGCIDCLKEGRILITEDYGYFIDPDYAQIALNEPLTIMSGASWLKKNSYFGFAKFIRIFCKRSEGAIHPTHFAHFLTFWLTSLLRPACKISDAFRIIGLPATFSQVKLVTCTKIAQQIEAVDVHIREEIYGKLVFMANSAEDILSWFKHERDEPFCALSSSLSNTVILAFCLQLADERSFWVFIWISSKSTNEEDIDFAQEIDDLHPTKVFHDQPDVLPLLSDLPNLCLEVGELGVLRISGSSWAEGATEDKIPAEQRPAGVLNIDGLDMAEKGVPHSEFVRRLSLAIVQTKKKVEAAPPLTVEEHSKKVDEAGAVTPTIIGTGKTKSTRSTKGIAVDCRAAGDHRTKSLKSTKVDVATGSDTKPHKGTGRTVRSGRNQPRIGTRSDRVEATGASSSTPYNLRKR</sequence>
<keyword evidence="2" id="KW-1185">Reference proteome</keyword>
<accession>A0ACC1U244</accession>
<reference evidence="1" key="1">
    <citation type="submission" date="2022-09" db="EMBL/GenBank/DDBJ databases">
        <title>A Global Phylogenomic Analysis of the Shiitake Genus Lentinula.</title>
        <authorList>
            <consortium name="DOE Joint Genome Institute"/>
            <person name="Sierra-Patev S."/>
            <person name="Min B."/>
            <person name="Naranjo-Ortiz M."/>
            <person name="Looney B."/>
            <person name="Konkel Z."/>
            <person name="Slot J.C."/>
            <person name="Sakamoto Y."/>
            <person name="Steenwyk J.L."/>
            <person name="Rokas A."/>
            <person name="Carro J."/>
            <person name="Camarero S."/>
            <person name="Ferreira P."/>
            <person name="Molpeceres G."/>
            <person name="Ruiz-Duenas F.J."/>
            <person name="Serrano A."/>
            <person name="Henrissat B."/>
            <person name="Drula E."/>
            <person name="Hughes K.W."/>
            <person name="Mata J.L."/>
            <person name="Ishikawa N.K."/>
            <person name="Vargas-Isla R."/>
            <person name="Ushijima S."/>
            <person name="Smith C.A."/>
            <person name="Ahrendt S."/>
            <person name="Andreopoulos W."/>
            <person name="He G."/>
            <person name="Labutti K."/>
            <person name="Lipzen A."/>
            <person name="Ng V."/>
            <person name="Riley R."/>
            <person name="Sandor L."/>
            <person name="Barry K."/>
            <person name="Martinez A.T."/>
            <person name="Xiao Y."/>
            <person name="Gibbons J.G."/>
            <person name="Terashima K."/>
            <person name="Grigoriev I.V."/>
            <person name="Hibbett D.S."/>
        </authorList>
    </citation>
    <scope>NUCLEOTIDE SEQUENCE</scope>
    <source>
        <strain evidence="1">TMI1499</strain>
    </source>
</reference>
<evidence type="ECO:0000313" key="2">
    <source>
        <dbReference type="Proteomes" id="UP001163835"/>
    </source>
</evidence>
<dbReference type="Proteomes" id="UP001163835">
    <property type="component" value="Unassembled WGS sequence"/>
</dbReference>
<gene>
    <name evidence="1" type="ORF">F5876DRAFT_76320</name>
</gene>
<name>A0ACC1U244_9AGAR</name>
<organism evidence="1 2">
    <name type="scientific">Lentinula aff. lateritia</name>
    <dbReference type="NCBI Taxonomy" id="2804960"/>
    <lineage>
        <taxon>Eukaryota</taxon>
        <taxon>Fungi</taxon>
        <taxon>Dikarya</taxon>
        <taxon>Basidiomycota</taxon>
        <taxon>Agaricomycotina</taxon>
        <taxon>Agaricomycetes</taxon>
        <taxon>Agaricomycetidae</taxon>
        <taxon>Agaricales</taxon>
        <taxon>Marasmiineae</taxon>
        <taxon>Omphalotaceae</taxon>
        <taxon>Lentinula</taxon>
    </lineage>
</organism>
<proteinExistence type="predicted"/>